<dbReference type="EMBL" id="BNDX01000007">
    <property type="protein sequence ID" value="GHI29979.1"/>
    <property type="molecule type" value="Genomic_DNA"/>
</dbReference>
<dbReference type="Proteomes" id="UP001052655">
    <property type="component" value="Unassembled WGS sequence"/>
</dbReference>
<gene>
    <name evidence="1" type="ORF">Sdagh_17090</name>
</gene>
<dbReference type="SUPFAM" id="SSF103473">
    <property type="entry name" value="MFS general substrate transporter"/>
    <property type="match status" value="1"/>
</dbReference>
<keyword evidence="2" id="KW-1185">Reference proteome</keyword>
<accession>A0ABQ3PYA4</accession>
<organism evidence="1 2">
    <name type="scientific">Streptomyces daghestanicus</name>
    <dbReference type="NCBI Taxonomy" id="66885"/>
    <lineage>
        <taxon>Bacteria</taxon>
        <taxon>Bacillati</taxon>
        <taxon>Actinomycetota</taxon>
        <taxon>Actinomycetes</taxon>
        <taxon>Kitasatosporales</taxon>
        <taxon>Streptomycetaceae</taxon>
        <taxon>Streptomyces</taxon>
    </lineage>
</organism>
<dbReference type="InterPro" id="IPR036259">
    <property type="entry name" value="MFS_trans_sf"/>
</dbReference>
<evidence type="ECO:0000313" key="1">
    <source>
        <dbReference type="EMBL" id="GHI29979.1"/>
    </source>
</evidence>
<evidence type="ECO:0008006" key="3">
    <source>
        <dbReference type="Google" id="ProtNLM"/>
    </source>
</evidence>
<evidence type="ECO:0000313" key="2">
    <source>
        <dbReference type="Proteomes" id="UP001052655"/>
    </source>
</evidence>
<name>A0ABQ3PYA4_9ACTN</name>
<comment type="caution">
    <text evidence="1">The sequence shown here is derived from an EMBL/GenBank/DDBJ whole genome shotgun (WGS) entry which is preliminary data.</text>
</comment>
<proteinExistence type="predicted"/>
<sequence>MSVRAEVRAWRRGRLWPAPAAAVLIMGGVLATYTYMTPLLTDRAGIPEGTVPLVLIAFGIGALGGPPSAAGSGTAAPWPRPFPPPRPPPWCCCC</sequence>
<protein>
    <recommendedName>
        <fullName evidence="3">Major facilitator superfamily (MFS) profile domain-containing protein</fullName>
    </recommendedName>
</protein>
<reference evidence="1" key="1">
    <citation type="submission" date="2024-05" db="EMBL/GenBank/DDBJ databases">
        <title>Whole genome shotgun sequence of Streptomyces daghestanicus NBRC 12762.</title>
        <authorList>
            <person name="Komaki H."/>
            <person name="Tamura T."/>
        </authorList>
    </citation>
    <scope>NUCLEOTIDE SEQUENCE</scope>
    <source>
        <strain evidence="1">NBRC 12762</strain>
    </source>
</reference>